<evidence type="ECO:0000313" key="4">
    <source>
        <dbReference type="Proteomes" id="UP000189738"/>
    </source>
</evidence>
<dbReference type="EMBL" id="CP014339">
    <property type="protein sequence ID" value="AQX50184.1"/>
    <property type="molecule type" value="Genomic_DNA"/>
</dbReference>
<feature type="transmembrane region" description="Helical" evidence="1">
    <location>
        <begin position="117"/>
        <end position="135"/>
    </location>
</feature>
<feature type="transmembrane region" description="Helical" evidence="1">
    <location>
        <begin position="197"/>
        <end position="221"/>
    </location>
</feature>
<keyword evidence="1" id="KW-0812">Transmembrane</keyword>
<keyword evidence="1" id="KW-0472">Membrane</keyword>
<feature type="transmembrane region" description="Helical" evidence="1">
    <location>
        <begin position="92"/>
        <end position="111"/>
    </location>
</feature>
<sequence length="240" mass="28722">MITTEQENLIRRYLLDKKLTLDVAAEIYDHMLTQVTVRMSEGESFEVAWQRTKTSWYNEMKTIYDVWYSFDDITLLMKKIKQRYLRSSFTKAFPIALLIWGIHVALLWSIPREWVEWLQLTICAIYFVSLGYCVYRSRDLFKLQRKYTNRLSVYQEFAMLPILTGGFIGWIGNVNVWNRLYDIKYSLFTSSFGWKDLFIFSGTIIVMVLFYLCMVISAMTIRKYRDSIIQIKPFLQKIQK</sequence>
<accession>A0A494J2V9</accession>
<dbReference type="AlphaFoldDB" id="A0A494J2V9"/>
<evidence type="ECO:0000313" key="3">
    <source>
        <dbReference type="EMBL" id="OPB48118.1"/>
    </source>
</evidence>
<dbReference type="RefSeq" id="WP_078690564.1">
    <property type="nucleotide sequence ID" value="NZ_CP014339.1"/>
</dbReference>
<reference evidence="3" key="2">
    <citation type="submission" date="2016-06" db="EMBL/GenBank/DDBJ databases">
        <authorList>
            <person name="Nicholson A.C."/>
        </authorList>
    </citation>
    <scope>NUCLEOTIDE SEQUENCE [LARGE SCALE GENOMIC DNA]</scope>
    <source>
        <strain evidence="3">E6809</strain>
    </source>
</reference>
<protein>
    <submittedName>
        <fullName evidence="3">Uncharacterized protein</fullName>
    </submittedName>
</protein>
<reference evidence="2 4" key="1">
    <citation type="submission" date="2016-02" db="EMBL/GenBank/DDBJ databases">
        <authorList>
            <person name="Nicholson A.C."/>
            <person name="Humrighouse B.W."/>
            <person name="Loparev V."/>
            <person name="Emery B."/>
            <person name="Graziano J."/>
            <person name="McQuiston J.R."/>
        </authorList>
    </citation>
    <scope>NUCLEOTIDE SEQUENCE [LARGE SCALE GENOMIC DNA]</scope>
    <source>
        <strain evidence="2 4">E6809</strain>
    </source>
</reference>
<proteinExistence type="predicted"/>
<evidence type="ECO:0000313" key="2">
    <source>
        <dbReference type="EMBL" id="AQX50184.1"/>
    </source>
</evidence>
<dbReference type="Proteomes" id="UP000189738">
    <property type="component" value="Chromosome"/>
</dbReference>
<keyword evidence="1" id="KW-1133">Transmembrane helix</keyword>
<dbReference type="EMBL" id="MAHS01000011">
    <property type="protein sequence ID" value="OPB48118.1"/>
    <property type="molecule type" value="Genomic_DNA"/>
</dbReference>
<feature type="transmembrane region" description="Helical" evidence="1">
    <location>
        <begin position="156"/>
        <end position="177"/>
    </location>
</feature>
<evidence type="ECO:0000256" key="1">
    <source>
        <dbReference type="SAM" id="Phobius"/>
    </source>
</evidence>
<name>A0A494J2V9_9FLAO</name>
<organism evidence="3">
    <name type="scientific">Elizabethkingia anophelis</name>
    <dbReference type="NCBI Taxonomy" id="1117645"/>
    <lineage>
        <taxon>Bacteria</taxon>
        <taxon>Pseudomonadati</taxon>
        <taxon>Bacteroidota</taxon>
        <taxon>Flavobacteriia</taxon>
        <taxon>Flavobacteriales</taxon>
        <taxon>Weeksellaceae</taxon>
        <taxon>Elizabethkingia</taxon>
    </lineage>
</organism>
<gene>
    <name evidence="2" type="ORF">AYC66_05620</name>
    <name evidence="3" type="ORF">BAY09_03885</name>
</gene>